<dbReference type="GO" id="GO:0005085">
    <property type="term" value="F:guanyl-nucleotide exchange factor activity"/>
    <property type="evidence" value="ECO:0007669"/>
    <property type="project" value="UniProtKB-KW"/>
</dbReference>
<name>H2YTG0_CIOSA</name>
<dbReference type="GO" id="GO:2000641">
    <property type="term" value="P:regulation of early endosome to late endosome transport"/>
    <property type="evidence" value="ECO:0007669"/>
    <property type="project" value="TreeGrafter"/>
</dbReference>
<dbReference type="GO" id="GO:0005770">
    <property type="term" value="C:late endosome"/>
    <property type="evidence" value="ECO:0007669"/>
    <property type="project" value="UniProtKB-SubCell"/>
</dbReference>
<evidence type="ECO:0000256" key="1">
    <source>
        <dbReference type="ARBA" id="ARBA00004603"/>
    </source>
</evidence>
<dbReference type="Proteomes" id="UP000007875">
    <property type="component" value="Unassembled WGS sequence"/>
</dbReference>
<evidence type="ECO:0000313" key="7">
    <source>
        <dbReference type="Proteomes" id="UP000007875"/>
    </source>
</evidence>
<reference evidence="6" key="2">
    <citation type="submission" date="2025-08" db="UniProtKB">
        <authorList>
            <consortium name="Ensembl"/>
        </authorList>
    </citation>
    <scope>IDENTIFICATION</scope>
</reference>
<dbReference type="PANTHER" id="PTHR28544:SF1">
    <property type="entry name" value="DENN DOMAIN-CONTAINING PROTEIN 10-RELATED"/>
    <property type="match status" value="1"/>
</dbReference>
<dbReference type="InParanoid" id="H2YTG0"/>
<dbReference type="eggNOG" id="ENOG502QVHR">
    <property type="taxonomic scope" value="Eukaryota"/>
</dbReference>
<dbReference type="InterPro" id="IPR037516">
    <property type="entry name" value="Tripartite_DENN"/>
</dbReference>
<dbReference type="InterPro" id="IPR018307">
    <property type="entry name" value="ABL9/DENND6_dom"/>
</dbReference>
<keyword evidence="7" id="KW-1185">Reference proteome</keyword>
<dbReference type="GO" id="GO:0015031">
    <property type="term" value="P:protein transport"/>
    <property type="evidence" value="ECO:0007669"/>
    <property type="project" value="TreeGrafter"/>
</dbReference>
<dbReference type="STRING" id="51511.ENSCSAVP00000008620"/>
<protein>
    <recommendedName>
        <fullName evidence="5">UDENN domain-containing protein</fullName>
    </recommendedName>
</protein>
<sequence length="354" mass="40077">MELSSLQAVGIVEKDTDNGLMWTWTYPSLTADQKEYALSKCCLSWDIKTEKGKIVPFVFSQYRKQWYYVFTMATSEPTALKSVTFFSIILVGNDFNPEKYAVLTRILSKYYEESANPVRILEQYLMVVTKGVCQSNSNGVFKVNSFSSQKAFTTASLKDVINTFGIQSILLYTAILLKMKVLVYHSKLELLLEITRALPALAWHRQDWSVVYPWVQDRQQELNAVRKLPHYVVGCTVENVLTPDDFDLYVNAEDGTITVSPHAKESLTMGKLHKDVAKKMVELAENETVTNQQFIAGIAEKTTELLEKLSSLGSENSAGETIISPDHIKSKDLHPNTETFLMNLAIAERLLKFD</sequence>
<evidence type="ECO:0000256" key="3">
    <source>
        <dbReference type="ARBA" id="ARBA00022658"/>
    </source>
</evidence>
<dbReference type="Ensembl" id="ENSCSAVT00000008730.1">
    <property type="protein sequence ID" value="ENSCSAVP00000008620.1"/>
    <property type="gene ID" value="ENSCSAVG00000005131.1"/>
</dbReference>
<reference evidence="6" key="3">
    <citation type="submission" date="2025-09" db="UniProtKB">
        <authorList>
            <consortium name="Ensembl"/>
        </authorList>
    </citation>
    <scope>IDENTIFICATION</scope>
</reference>
<accession>H2YTG0</accession>
<dbReference type="OMA" id="HKDIAMF"/>
<dbReference type="InterPro" id="IPR042431">
    <property type="entry name" value="FAM45"/>
</dbReference>
<dbReference type="GeneTree" id="ENSGT00940000164222"/>
<dbReference type="AlphaFoldDB" id="H2YTG0"/>
<evidence type="ECO:0000256" key="2">
    <source>
        <dbReference type="ARBA" id="ARBA00008641"/>
    </source>
</evidence>
<organism evidence="6 7">
    <name type="scientific">Ciona savignyi</name>
    <name type="common">Pacific transparent sea squirt</name>
    <dbReference type="NCBI Taxonomy" id="51511"/>
    <lineage>
        <taxon>Eukaryota</taxon>
        <taxon>Metazoa</taxon>
        <taxon>Chordata</taxon>
        <taxon>Tunicata</taxon>
        <taxon>Ascidiacea</taxon>
        <taxon>Phlebobranchia</taxon>
        <taxon>Cionidae</taxon>
        <taxon>Ciona</taxon>
    </lineage>
</organism>
<evidence type="ECO:0000313" key="6">
    <source>
        <dbReference type="Ensembl" id="ENSCSAVP00000008620.1"/>
    </source>
</evidence>
<feature type="domain" description="UDENN" evidence="5">
    <location>
        <begin position="1"/>
        <end position="354"/>
    </location>
</feature>
<dbReference type="GO" id="GO:0031267">
    <property type="term" value="F:small GTPase binding"/>
    <property type="evidence" value="ECO:0007669"/>
    <property type="project" value="TreeGrafter"/>
</dbReference>
<keyword evidence="4" id="KW-0967">Endosome</keyword>
<evidence type="ECO:0000259" key="5">
    <source>
        <dbReference type="PROSITE" id="PS50211"/>
    </source>
</evidence>
<evidence type="ECO:0000256" key="4">
    <source>
        <dbReference type="ARBA" id="ARBA00022753"/>
    </source>
</evidence>
<keyword evidence="3" id="KW-0344">Guanine-nucleotide releasing factor</keyword>
<dbReference type="PROSITE" id="PS50211">
    <property type="entry name" value="DENN"/>
    <property type="match status" value="1"/>
</dbReference>
<dbReference type="HOGENOM" id="CLU_050301_0_0_1"/>
<proteinExistence type="inferred from homology"/>
<comment type="similarity">
    <text evidence="2">Belongs to the DENND10 family.</text>
</comment>
<dbReference type="Pfam" id="PF09794">
    <property type="entry name" value="Avl9"/>
    <property type="match status" value="1"/>
</dbReference>
<reference evidence="7" key="1">
    <citation type="submission" date="2003-08" db="EMBL/GenBank/DDBJ databases">
        <authorList>
            <person name="Birren B."/>
            <person name="Nusbaum C."/>
            <person name="Abebe A."/>
            <person name="Abouelleil A."/>
            <person name="Adekoya E."/>
            <person name="Ait-zahra M."/>
            <person name="Allen N."/>
            <person name="Allen T."/>
            <person name="An P."/>
            <person name="Anderson M."/>
            <person name="Anderson S."/>
            <person name="Arachchi H."/>
            <person name="Armbruster J."/>
            <person name="Bachantsang P."/>
            <person name="Baldwin J."/>
            <person name="Barry A."/>
            <person name="Bayul T."/>
            <person name="Blitshsteyn B."/>
            <person name="Bloom T."/>
            <person name="Blye J."/>
            <person name="Boguslavskiy L."/>
            <person name="Borowsky M."/>
            <person name="Boukhgalter B."/>
            <person name="Brunache A."/>
            <person name="Butler J."/>
            <person name="Calixte N."/>
            <person name="Calvo S."/>
            <person name="Camarata J."/>
            <person name="Campo K."/>
            <person name="Chang J."/>
            <person name="Cheshatsang Y."/>
            <person name="Citroen M."/>
            <person name="Collymore A."/>
            <person name="Considine T."/>
            <person name="Cook A."/>
            <person name="Cooke P."/>
            <person name="Corum B."/>
            <person name="Cuomo C."/>
            <person name="David R."/>
            <person name="Dawoe T."/>
            <person name="Degray S."/>
            <person name="Dodge S."/>
            <person name="Dooley K."/>
            <person name="Dorje P."/>
            <person name="Dorjee K."/>
            <person name="Dorris L."/>
            <person name="Duffey N."/>
            <person name="Dupes A."/>
            <person name="Elkins T."/>
            <person name="Engels R."/>
            <person name="Erickson J."/>
            <person name="Farina A."/>
            <person name="Faro S."/>
            <person name="Ferreira P."/>
            <person name="Fischer H."/>
            <person name="Fitzgerald M."/>
            <person name="Foley K."/>
            <person name="Gage D."/>
            <person name="Galagan J."/>
            <person name="Gearin G."/>
            <person name="Gnerre S."/>
            <person name="Gnirke A."/>
            <person name="Goyette A."/>
            <person name="Graham J."/>
            <person name="Grandbois E."/>
            <person name="Gyaltsen K."/>
            <person name="Hafez N."/>
            <person name="Hagopian D."/>
            <person name="Hagos B."/>
            <person name="Hall J."/>
            <person name="Hatcher B."/>
            <person name="Heller A."/>
            <person name="Higgins H."/>
            <person name="Honan T."/>
            <person name="Horn A."/>
            <person name="Houde N."/>
            <person name="Hughes L."/>
            <person name="Hulme W."/>
            <person name="Husby E."/>
            <person name="Iliev I."/>
            <person name="Jaffe D."/>
            <person name="Jones C."/>
            <person name="Kamal M."/>
            <person name="Kamat A."/>
            <person name="Kamvysselis M."/>
            <person name="Karlsson E."/>
            <person name="Kells C."/>
            <person name="Kieu A."/>
            <person name="Kisner P."/>
            <person name="Kodira C."/>
            <person name="Kulbokas E."/>
            <person name="Labutti K."/>
            <person name="Lama D."/>
            <person name="Landers T."/>
            <person name="Leger J."/>
            <person name="Levine S."/>
            <person name="Lewis D."/>
            <person name="Lewis T."/>
            <person name="Lindblad-toh K."/>
            <person name="Liu X."/>
            <person name="Lokyitsang T."/>
            <person name="Lokyitsang Y."/>
            <person name="Lucien O."/>
            <person name="Lui A."/>
            <person name="Ma L.J."/>
            <person name="Mabbitt R."/>
            <person name="Macdonald J."/>
            <person name="Maclean C."/>
            <person name="Major J."/>
            <person name="Manning J."/>
            <person name="Marabella R."/>
            <person name="Maru K."/>
            <person name="Matthews C."/>
            <person name="Mauceli E."/>
            <person name="Mccarthy M."/>
            <person name="Mcdonough S."/>
            <person name="Mcghee T."/>
            <person name="Meldrim J."/>
            <person name="Meneus L."/>
            <person name="Mesirov J."/>
            <person name="Mihalev A."/>
            <person name="Mihova T."/>
            <person name="Mikkelsen T."/>
            <person name="Mlenga V."/>
            <person name="Moru K."/>
            <person name="Mozes J."/>
            <person name="Mulrain L."/>
            <person name="Munson G."/>
            <person name="Naylor J."/>
            <person name="Newes C."/>
            <person name="Nguyen C."/>
            <person name="Nguyen N."/>
            <person name="Nguyen T."/>
            <person name="Nicol R."/>
            <person name="Nielsen C."/>
            <person name="Nizzari M."/>
            <person name="Norbu C."/>
            <person name="Norbu N."/>
            <person name="O'donnell P."/>
            <person name="Okoawo O."/>
            <person name="O'leary S."/>
            <person name="Omotosho B."/>
            <person name="O'neill K."/>
            <person name="Osman S."/>
            <person name="Parker S."/>
            <person name="Perrin D."/>
            <person name="Phunkhang P."/>
            <person name="Piqani B."/>
            <person name="Purcell S."/>
            <person name="Rachupka T."/>
            <person name="Ramasamy U."/>
            <person name="Rameau R."/>
            <person name="Ray V."/>
            <person name="Raymond C."/>
            <person name="Retta R."/>
            <person name="Richardson S."/>
            <person name="Rise C."/>
            <person name="Rodriguez J."/>
            <person name="Rogers J."/>
            <person name="Rogov P."/>
            <person name="Rutman M."/>
            <person name="Schupbach R."/>
            <person name="Seaman C."/>
            <person name="Settipalli S."/>
            <person name="Sharpe T."/>
            <person name="Sheridan J."/>
            <person name="Sherpa N."/>
            <person name="Shi J."/>
            <person name="Smirnov S."/>
            <person name="Smith C."/>
            <person name="Sougnez C."/>
            <person name="Spencer B."/>
            <person name="Stalker J."/>
            <person name="Stange-thomann N."/>
            <person name="Stavropoulos S."/>
            <person name="Stetson K."/>
            <person name="Stone C."/>
            <person name="Stone S."/>
            <person name="Stubbs M."/>
            <person name="Talamas J."/>
            <person name="Tchuinga P."/>
            <person name="Tenzing P."/>
            <person name="Tesfaye S."/>
            <person name="Theodore J."/>
            <person name="Thoulutsang Y."/>
            <person name="Topham K."/>
            <person name="Towey S."/>
            <person name="Tsamla T."/>
            <person name="Tsomo N."/>
            <person name="Vallee D."/>
            <person name="Vassiliev H."/>
            <person name="Venkataraman V."/>
            <person name="Vinson J."/>
            <person name="Vo A."/>
            <person name="Wade C."/>
            <person name="Wang S."/>
            <person name="Wangchuk T."/>
            <person name="Wangdi T."/>
            <person name="Whittaker C."/>
            <person name="Wilkinson J."/>
            <person name="Wu Y."/>
            <person name="Wyman D."/>
            <person name="Yadav S."/>
            <person name="Yang S."/>
            <person name="Yang X."/>
            <person name="Yeager S."/>
            <person name="Yee E."/>
            <person name="Young G."/>
            <person name="Zainoun J."/>
            <person name="Zembeck L."/>
            <person name="Zimmer A."/>
            <person name="Zody M."/>
            <person name="Lander E."/>
        </authorList>
    </citation>
    <scope>NUCLEOTIDE SEQUENCE [LARGE SCALE GENOMIC DNA]</scope>
</reference>
<comment type="subcellular location">
    <subcellularLocation>
        <location evidence="1">Late endosome</location>
    </subcellularLocation>
</comment>
<dbReference type="PANTHER" id="PTHR28544">
    <property type="entry name" value="PROTEIN FAM45A-RELATED"/>
    <property type="match status" value="1"/>
</dbReference>